<feature type="domain" description="Peptidoglycan-binding protein ArfA BON-like" evidence="3">
    <location>
        <begin position="55"/>
        <end position="101"/>
    </location>
</feature>
<dbReference type="EMBL" id="UEGW01000001">
    <property type="protein sequence ID" value="SRX93795.1"/>
    <property type="molecule type" value="Genomic_DNA"/>
</dbReference>
<feature type="domain" description="BON" evidence="2">
    <location>
        <begin position="119"/>
        <end position="167"/>
    </location>
</feature>
<gene>
    <name evidence="4" type="ORF">MSP7336_02038</name>
</gene>
<dbReference type="Proteomes" id="UP000252015">
    <property type="component" value="Unassembled WGS sequence"/>
</dbReference>
<dbReference type="RefSeq" id="WP_084226502.1">
    <property type="nucleotide sequence ID" value="NZ_JACKUN010000020.1"/>
</dbReference>
<evidence type="ECO:0000313" key="5">
    <source>
        <dbReference type="Proteomes" id="UP000252015"/>
    </source>
</evidence>
<dbReference type="Pfam" id="PF21923">
    <property type="entry name" value="BON_like"/>
    <property type="match status" value="1"/>
</dbReference>
<dbReference type="Pfam" id="PF04972">
    <property type="entry name" value="BON"/>
    <property type="match status" value="1"/>
</dbReference>
<dbReference type="OrthoDB" id="9782229at2"/>
<proteinExistence type="predicted"/>
<keyword evidence="1" id="KW-0812">Transmembrane</keyword>
<protein>
    <submittedName>
        <fullName evidence="4">Outer membrane protein A OmpA [Mycobacterium tuberculosis H37Rv]</fullName>
    </submittedName>
</protein>
<keyword evidence="1" id="KW-1133">Transmembrane helix</keyword>
<accession>A0A375YYI2</accession>
<dbReference type="InterPro" id="IPR054121">
    <property type="entry name" value="ArfA_BON-like"/>
</dbReference>
<dbReference type="InterPro" id="IPR007055">
    <property type="entry name" value="BON_dom"/>
</dbReference>
<evidence type="ECO:0000259" key="3">
    <source>
        <dbReference type="Pfam" id="PF21923"/>
    </source>
</evidence>
<evidence type="ECO:0000259" key="2">
    <source>
        <dbReference type="Pfam" id="PF04972"/>
    </source>
</evidence>
<evidence type="ECO:0000256" key="1">
    <source>
        <dbReference type="SAM" id="Phobius"/>
    </source>
</evidence>
<evidence type="ECO:0000313" key="4">
    <source>
        <dbReference type="EMBL" id="SRX93795.1"/>
    </source>
</evidence>
<dbReference type="Gene3D" id="3.40.1520.20">
    <property type="match status" value="1"/>
</dbReference>
<sequence>MAVFYRRRFRWLIGLMVTLLLGAIGYGLLDRTRSHEPTGAAPAAATISPISLVPVSITRTGKEITLQGEFPDAKARAALLDAVVESVGSTANVVDNLGINPDVNSLDFSDAALVFNTAAAIPDFRLSAVGDTVTLAGTAATAEQADAVLQAAEDTWPDLHIDNRITAGAS</sequence>
<dbReference type="AlphaFoldDB" id="A0A375YYI2"/>
<keyword evidence="1" id="KW-0472">Membrane</keyword>
<dbReference type="STRING" id="29313.BHQ16_14485"/>
<feature type="transmembrane region" description="Helical" evidence="1">
    <location>
        <begin position="12"/>
        <end position="29"/>
    </location>
</feature>
<organism evidence="4 5">
    <name type="scientific">Mycobacterium shimoidei</name>
    <dbReference type="NCBI Taxonomy" id="29313"/>
    <lineage>
        <taxon>Bacteria</taxon>
        <taxon>Bacillati</taxon>
        <taxon>Actinomycetota</taxon>
        <taxon>Actinomycetes</taxon>
        <taxon>Mycobacteriales</taxon>
        <taxon>Mycobacteriaceae</taxon>
        <taxon>Mycobacterium</taxon>
    </lineage>
</organism>
<keyword evidence="5" id="KW-1185">Reference proteome</keyword>
<name>A0A375YYI2_MYCSH</name>
<reference evidence="4 5" key="1">
    <citation type="submission" date="2018-05" db="EMBL/GenBank/DDBJ databases">
        <authorList>
            <consortium name="IHU Genomes"/>
        </authorList>
    </citation>
    <scope>NUCLEOTIDE SEQUENCE [LARGE SCALE GENOMIC DNA]</scope>
    <source>
        <strain evidence="4 5">P7336</strain>
    </source>
</reference>